<evidence type="ECO:0008006" key="4">
    <source>
        <dbReference type="Google" id="ProtNLM"/>
    </source>
</evidence>
<dbReference type="RefSeq" id="WP_270077003.1">
    <property type="nucleotide sequence ID" value="NZ_CP115174.1"/>
</dbReference>
<evidence type="ECO:0000313" key="2">
    <source>
        <dbReference type="EMBL" id="WBO22357.1"/>
    </source>
</evidence>
<keyword evidence="1" id="KW-0732">Signal</keyword>
<feature type="signal peptide" evidence="1">
    <location>
        <begin position="1"/>
        <end position="20"/>
    </location>
</feature>
<evidence type="ECO:0000313" key="3">
    <source>
        <dbReference type="Proteomes" id="UP001210865"/>
    </source>
</evidence>
<feature type="chain" id="PRO_5046211753" description="DUF4034 domain-containing protein" evidence="1">
    <location>
        <begin position="21"/>
        <end position="337"/>
    </location>
</feature>
<dbReference type="Proteomes" id="UP001210865">
    <property type="component" value="Chromosome"/>
</dbReference>
<proteinExistence type="predicted"/>
<name>A0ABY7NP48_9SPHN</name>
<protein>
    <recommendedName>
        <fullName evidence="4">DUF4034 domain-containing protein</fullName>
    </recommendedName>
</protein>
<dbReference type="EMBL" id="CP115174">
    <property type="protein sequence ID" value="WBO22357.1"/>
    <property type="molecule type" value="Genomic_DNA"/>
</dbReference>
<organism evidence="2 3">
    <name type="scientific">Sphingomonas abietis</name>
    <dbReference type="NCBI Taxonomy" id="3012344"/>
    <lineage>
        <taxon>Bacteria</taxon>
        <taxon>Pseudomonadati</taxon>
        <taxon>Pseudomonadota</taxon>
        <taxon>Alphaproteobacteria</taxon>
        <taxon>Sphingomonadales</taxon>
        <taxon>Sphingomonadaceae</taxon>
        <taxon>Sphingomonas</taxon>
    </lineage>
</organism>
<dbReference type="Pfam" id="PF20329">
    <property type="entry name" value="DUF6624"/>
    <property type="match status" value="1"/>
</dbReference>
<reference evidence="2 3" key="1">
    <citation type="submission" date="2022-12" db="EMBL/GenBank/DDBJ databases">
        <title>Sphingomonas abieness sp. nov., an endophytic bacterium isolated from Abies koreana.</title>
        <authorList>
            <person name="Jiang L."/>
            <person name="Lee J."/>
        </authorList>
    </citation>
    <scope>NUCLEOTIDE SEQUENCE [LARGE SCALE GENOMIC DNA]</scope>
    <source>
        <strain evidence="3">PAMB 00755</strain>
    </source>
</reference>
<dbReference type="InterPro" id="IPR046732">
    <property type="entry name" value="DUF6624"/>
</dbReference>
<keyword evidence="3" id="KW-1185">Reference proteome</keyword>
<evidence type="ECO:0000256" key="1">
    <source>
        <dbReference type="SAM" id="SignalP"/>
    </source>
</evidence>
<accession>A0ABY7NP48</accession>
<sequence length="337" mass="37305">MRLLPLVLSLLTIAAAPPPASTPPPSQIAAHVKDGHFDPGDYGWTRGAFPGATAQQAADWKAIDSFAVHCADDAPHDEAALKALGYDHAPADYWRRYAGDVCGEAMMARHLVEGFKDWTVFRHALDTALPAYRTYLFAVNRAIAIAAPDEGDLRDQLHILIIPDQMLREALSWGQGSAADAPPLDPDARRIVSGLLWPDIRRQDHSNTAWLKDEIAQHGWPTISQVGKLAARNAWLLVQHADDDPLFQLRVLRLMEPLVAKGEVDQESYALLTDRVLLPLTGKQRYGTQFTCDSKGWHPLDLEDPDHVDARRTSLGMSSIADNKARMIRLYGAHCRP</sequence>
<gene>
    <name evidence="2" type="ORF">PBT88_19825</name>
</gene>